<name>A0A6J4PTW6_9ACTN</name>
<feature type="non-terminal residue" evidence="1">
    <location>
        <position position="1"/>
    </location>
</feature>
<feature type="non-terminal residue" evidence="1">
    <location>
        <position position="48"/>
    </location>
</feature>
<sequence length="48" mass="5315">GRCFRANPIGAADGTYHPDGLSCGSLRRTSLLSRFAEVRRRPLLQGWV</sequence>
<accession>A0A6J4PTW6</accession>
<gene>
    <name evidence="1" type="ORF">AVDCRST_MAG01-01-2547</name>
</gene>
<dbReference type="EMBL" id="CADCUW010000344">
    <property type="protein sequence ID" value="CAA9425282.1"/>
    <property type="molecule type" value="Genomic_DNA"/>
</dbReference>
<proteinExistence type="predicted"/>
<organism evidence="1">
    <name type="scientific">uncultured Rubrobacteraceae bacterium</name>
    <dbReference type="NCBI Taxonomy" id="349277"/>
    <lineage>
        <taxon>Bacteria</taxon>
        <taxon>Bacillati</taxon>
        <taxon>Actinomycetota</taxon>
        <taxon>Rubrobacteria</taxon>
        <taxon>Rubrobacterales</taxon>
        <taxon>Rubrobacteraceae</taxon>
        <taxon>environmental samples</taxon>
    </lineage>
</organism>
<reference evidence="1" key="1">
    <citation type="submission" date="2020-02" db="EMBL/GenBank/DDBJ databases">
        <authorList>
            <person name="Meier V. D."/>
        </authorList>
    </citation>
    <scope>NUCLEOTIDE SEQUENCE</scope>
    <source>
        <strain evidence="1">AVDCRST_MAG01</strain>
    </source>
</reference>
<evidence type="ECO:0000313" key="1">
    <source>
        <dbReference type="EMBL" id="CAA9425282.1"/>
    </source>
</evidence>
<dbReference type="AlphaFoldDB" id="A0A6J4PTW6"/>
<protein>
    <submittedName>
        <fullName evidence="1">Uncharacterized protein</fullName>
    </submittedName>
</protein>